<protein>
    <recommendedName>
        <fullName evidence="3">PIN domain-containing protein</fullName>
    </recommendedName>
</protein>
<keyword evidence="2" id="KW-1185">Reference proteome</keyword>
<dbReference type="EMBL" id="JAFLVX010000016">
    <property type="protein sequence ID" value="MBO0476679.1"/>
    <property type="molecule type" value="Genomic_DNA"/>
</dbReference>
<evidence type="ECO:0000313" key="2">
    <source>
        <dbReference type="Proteomes" id="UP000664857"/>
    </source>
</evidence>
<gene>
    <name evidence="1" type="ORF">DOK76_06320</name>
</gene>
<dbReference type="Proteomes" id="UP000664857">
    <property type="component" value="Unassembled WGS sequence"/>
</dbReference>
<proteinExistence type="predicted"/>
<dbReference type="RefSeq" id="WP_206965904.1">
    <property type="nucleotide sequence ID" value="NZ_JAFLVX010000016.1"/>
</dbReference>
<evidence type="ECO:0008006" key="3">
    <source>
        <dbReference type="Google" id="ProtNLM"/>
    </source>
</evidence>
<sequence>MANLKEMFPEFFQKLIATKDLSKKANNIIVLDTNYLLEIIKSPTVVSKEYVKAIRKVKDNIYIPYLVAL</sequence>
<organism evidence="1 2">
    <name type="scientific">Candidatus Vagococcus giribetii</name>
    <dbReference type="NCBI Taxonomy" id="2230876"/>
    <lineage>
        <taxon>Bacteria</taxon>
        <taxon>Bacillati</taxon>
        <taxon>Bacillota</taxon>
        <taxon>Bacilli</taxon>
        <taxon>Lactobacillales</taxon>
        <taxon>Enterococcaceae</taxon>
        <taxon>Vagococcus</taxon>
    </lineage>
</organism>
<comment type="caution">
    <text evidence="1">The sequence shown here is derived from an EMBL/GenBank/DDBJ whole genome shotgun (WGS) entry which is preliminary data.</text>
</comment>
<evidence type="ECO:0000313" key="1">
    <source>
        <dbReference type="EMBL" id="MBO0476679.1"/>
    </source>
</evidence>
<name>A0ABS3HSE9_9ENTE</name>
<reference evidence="1 2" key="1">
    <citation type="submission" date="2021-03" db="EMBL/GenBank/DDBJ databases">
        <title>Enterococcal diversity collection.</title>
        <authorList>
            <person name="Gilmore M.S."/>
            <person name="Schwartzman J."/>
            <person name="Van Tyne D."/>
            <person name="Martin M."/>
            <person name="Earl A.M."/>
            <person name="Manson A.L."/>
            <person name="Straub T."/>
            <person name="Salamzade R."/>
            <person name="Saavedra J."/>
            <person name="Lebreton F."/>
            <person name="Prichula J."/>
            <person name="Schaufler K."/>
            <person name="Gaca A."/>
            <person name="Sgardioli B."/>
            <person name="Wagenaar J."/>
            <person name="Strong T."/>
        </authorList>
    </citation>
    <scope>NUCLEOTIDE SEQUENCE [LARGE SCALE GENOMIC DNA]</scope>
    <source>
        <strain evidence="1 2">DIV0080</strain>
    </source>
</reference>
<accession>A0ABS3HSE9</accession>